<evidence type="ECO:0000313" key="6">
    <source>
        <dbReference type="EMBL" id="WZB87434.1"/>
    </source>
</evidence>
<reference evidence="6 7" key="1">
    <citation type="submission" date="2024-04" db="EMBL/GenBank/DDBJ databases">
        <title>Okeanomitos corallinicola gen. &amp; sp. nov. (Nostocales, Cyanobacteria), a new toxic marine heterocyst-forming cyanobacterium from a coral reef.</title>
        <authorList>
            <person name="Li H."/>
            <person name="Li R."/>
            <person name="Kang J."/>
            <person name="Hii K.S."/>
            <person name="Mohamed H.F."/>
            <person name="Xu X."/>
            <person name="Luo Z."/>
        </authorList>
    </citation>
    <scope>NUCLEOTIDE SEQUENCE [LARGE SCALE GENOMIC DNA]</scope>
    <source>
        <strain evidence="6 7">TIOX110</strain>
    </source>
</reference>
<dbReference type="InterPro" id="IPR029035">
    <property type="entry name" value="DHS-like_NAD/FAD-binding_dom"/>
</dbReference>
<dbReference type="InterPro" id="IPR026591">
    <property type="entry name" value="Sirtuin_cat_small_dom_sf"/>
</dbReference>
<keyword evidence="7" id="KW-1185">Reference proteome</keyword>
<proteinExistence type="predicted"/>
<evidence type="ECO:0000256" key="1">
    <source>
        <dbReference type="ARBA" id="ARBA00012928"/>
    </source>
</evidence>
<gene>
    <name evidence="6" type="ORF">WJM97_18985</name>
</gene>
<dbReference type="PANTHER" id="PTHR11085">
    <property type="entry name" value="NAD-DEPENDENT PROTEIN DEACYLASE SIRTUIN-5, MITOCHONDRIAL-RELATED"/>
    <property type="match status" value="1"/>
</dbReference>
<dbReference type="Proteomes" id="UP001483337">
    <property type="component" value="Chromosome"/>
</dbReference>
<dbReference type="EC" id="2.3.1.286" evidence="1"/>
<dbReference type="EMBL" id="CP150886">
    <property type="protein sequence ID" value="WZB87434.1"/>
    <property type="molecule type" value="Genomic_DNA"/>
</dbReference>
<evidence type="ECO:0000256" key="2">
    <source>
        <dbReference type="ARBA" id="ARBA00022679"/>
    </source>
</evidence>
<evidence type="ECO:0000313" key="7">
    <source>
        <dbReference type="Proteomes" id="UP001483337"/>
    </source>
</evidence>
<dbReference type="InterPro" id="IPR026590">
    <property type="entry name" value="Ssirtuin_cat_dom"/>
</dbReference>
<evidence type="ECO:0000256" key="4">
    <source>
        <dbReference type="PROSITE-ProRule" id="PRU00236"/>
    </source>
</evidence>
<keyword evidence="4" id="KW-0862">Zinc</keyword>
<keyword evidence="4" id="KW-0479">Metal-binding</keyword>
<sequence length="239" mass="27248">MIVIFSGAGLSAESGIPTYRDTGGVWEKYNMEEVATPLAWMQNRKLVLDFHAEDFEYMQKCQPNAAHLAIAELANHVDVVCITQNIDTLLEKAGVKDIWHIHGRIDYQKCEWHFDIPPMYSDWQCDYKSLINEPVKLGDLCPKCGKHLRPDVVWFGEAVDMHVDDLYRIQNQVDVFIVVGTSAQVYPAANLLKFFQNVPRKYFIDPDPNTELLDGFTLLKGKATKYLPALVESLKEELA</sequence>
<name>A0ABZ2UQ67_9CYAN</name>
<feature type="domain" description="Deacetylase sirtuin-type" evidence="5">
    <location>
        <begin position="1"/>
        <end position="237"/>
    </location>
</feature>
<dbReference type="RefSeq" id="WP_353930347.1">
    <property type="nucleotide sequence ID" value="NZ_CP150886.1"/>
</dbReference>
<evidence type="ECO:0000256" key="3">
    <source>
        <dbReference type="ARBA" id="ARBA00023027"/>
    </source>
</evidence>
<feature type="binding site" evidence="4">
    <location>
        <position position="110"/>
    </location>
    <ligand>
        <name>Zn(2+)</name>
        <dbReference type="ChEBI" id="CHEBI:29105"/>
    </ligand>
</feature>
<dbReference type="InterPro" id="IPR050134">
    <property type="entry name" value="NAD-dep_sirtuin_deacylases"/>
</dbReference>
<accession>A0ABZ2UQ67</accession>
<dbReference type="Gene3D" id="3.30.1600.10">
    <property type="entry name" value="SIR2/SIRT2 'Small Domain"/>
    <property type="match status" value="1"/>
</dbReference>
<feature type="binding site" evidence="4">
    <location>
        <position position="144"/>
    </location>
    <ligand>
        <name>Zn(2+)</name>
        <dbReference type="ChEBI" id="CHEBI:29105"/>
    </ligand>
</feature>
<feature type="active site" description="Proton acceptor" evidence="4">
    <location>
        <position position="102"/>
    </location>
</feature>
<organism evidence="6 7">
    <name type="scientific">Okeanomitos corallinicola TIOX110</name>
    <dbReference type="NCBI Taxonomy" id="3133117"/>
    <lineage>
        <taxon>Bacteria</taxon>
        <taxon>Bacillati</taxon>
        <taxon>Cyanobacteriota</taxon>
        <taxon>Cyanophyceae</taxon>
        <taxon>Nostocales</taxon>
        <taxon>Aphanizomenonaceae</taxon>
        <taxon>Okeanomitos</taxon>
    </lineage>
</organism>
<keyword evidence="3" id="KW-0520">NAD</keyword>
<evidence type="ECO:0000259" key="5">
    <source>
        <dbReference type="PROSITE" id="PS50305"/>
    </source>
</evidence>
<keyword evidence="6" id="KW-0012">Acyltransferase</keyword>
<dbReference type="SUPFAM" id="SSF52467">
    <property type="entry name" value="DHS-like NAD/FAD-binding domain"/>
    <property type="match status" value="1"/>
</dbReference>
<keyword evidence="2 6" id="KW-0808">Transferase</keyword>
<dbReference type="GO" id="GO:0034979">
    <property type="term" value="F:NAD-dependent protein lysine deacetylase activity"/>
    <property type="evidence" value="ECO:0007669"/>
    <property type="project" value="UniProtKB-EC"/>
</dbReference>
<dbReference type="Gene3D" id="3.40.50.1220">
    <property type="entry name" value="TPP-binding domain"/>
    <property type="match status" value="1"/>
</dbReference>
<protein>
    <recommendedName>
        <fullName evidence="1">protein acetyllysine N-acetyltransferase</fullName>
        <ecNumber evidence="1">2.3.1.286</ecNumber>
    </recommendedName>
</protein>
<dbReference type="InterPro" id="IPR003000">
    <property type="entry name" value="Sirtuin"/>
</dbReference>
<dbReference type="PROSITE" id="PS50305">
    <property type="entry name" value="SIRTUIN"/>
    <property type="match status" value="1"/>
</dbReference>
<dbReference type="PANTHER" id="PTHR11085:SF4">
    <property type="entry name" value="NAD-DEPENDENT PROTEIN DEACYLASE"/>
    <property type="match status" value="1"/>
</dbReference>
<feature type="binding site" evidence="4">
    <location>
        <position position="141"/>
    </location>
    <ligand>
        <name>Zn(2+)</name>
        <dbReference type="ChEBI" id="CHEBI:29105"/>
    </ligand>
</feature>
<dbReference type="Pfam" id="PF02146">
    <property type="entry name" value="SIR2"/>
    <property type="match status" value="1"/>
</dbReference>